<organism evidence="18 19">
    <name type="scientific">Phanerochaete carnosa (strain HHB-10118-sp)</name>
    <name type="common">White-rot fungus</name>
    <name type="synonym">Peniophora carnosa</name>
    <dbReference type="NCBI Taxonomy" id="650164"/>
    <lineage>
        <taxon>Eukaryota</taxon>
        <taxon>Fungi</taxon>
        <taxon>Dikarya</taxon>
        <taxon>Basidiomycota</taxon>
        <taxon>Agaricomycotina</taxon>
        <taxon>Agaricomycetes</taxon>
        <taxon>Polyporales</taxon>
        <taxon>Phanerochaetaceae</taxon>
        <taxon>Phanerochaete</taxon>
    </lineage>
</organism>
<keyword evidence="3 16" id="KW-0812">Transmembrane</keyword>
<dbReference type="GO" id="GO:0016020">
    <property type="term" value="C:membrane"/>
    <property type="evidence" value="ECO:0007669"/>
    <property type="project" value="InterPro"/>
</dbReference>
<dbReference type="Pfam" id="PF15901">
    <property type="entry name" value="Sortilin_C"/>
    <property type="match status" value="2"/>
</dbReference>
<feature type="domain" description="VPS10" evidence="17">
    <location>
        <begin position="37"/>
        <end position="687"/>
    </location>
</feature>
<evidence type="ECO:0000256" key="9">
    <source>
        <dbReference type="ARBA" id="ARBA00023170"/>
    </source>
</evidence>
<name>K5UMC8_PHACS</name>
<dbReference type="InterPro" id="IPR015943">
    <property type="entry name" value="WD40/YVTN_repeat-like_dom_sf"/>
</dbReference>
<dbReference type="GO" id="GO:0005794">
    <property type="term" value="C:Golgi apparatus"/>
    <property type="evidence" value="ECO:0007669"/>
    <property type="project" value="UniProtKB-SubCell"/>
</dbReference>
<dbReference type="GeneID" id="18907303"/>
<feature type="domain" description="VPS10" evidence="17">
    <location>
        <begin position="713"/>
        <end position="1345"/>
    </location>
</feature>
<dbReference type="SMART" id="SM00602">
    <property type="entry name" value="VPS10"/>
    <property type="match status" value="2"/>
</dbReference>
<evidence type="ECO:0000256" key="15">
    <source>
        <dbReference type="ARBA" id="ARBA00046293"/>
    </source>
</evidence>
<dbReference type="InterPro" id="IPR050310">
    <property type="entry name" value="VPS10-sortilin"/>
</dbReference>
<comment type="subcellular location">
    <subcellularLocation>
        <location evidence="1">Golgi apparatus</location>
        <location evidence="1">trans-Golgi network membrane</location>
    </subcellularLocation>
    <subcellularLocation>
        <location evidence="15">Prevacuolar compartment membrane</location>
    </subcellularLocation>
</comment>
<keyword evidence="10" id="KW-0325">Glycoprotein</keyword>
<evidence type="ECO:0000256" key="10">
    <source>
        <dbReference type="ARBA" id="ARBA00023180"/>
    </source>
</evidence>
<evidence type="ECO:0000256" key="7">
    <source>
        <dbReference type="ARBA" id="ARBA00023034"/>
    </source>
</evidence>
<dbReference type="FunFam" id="3.30.60.270:FF:000005">
    <property type="entry name" value="Sortilin"/>
    <property type="match status" value="2"/>
</dbReference>
<evidence type="ECO:0000256" key="13">
    <source>
        <dbReference type="ARBA" id="ARBA00031354"/>
    </source>
</evidence>
<dbReference type="PANTHER" id="PTHR12106">
    <property type="entry name" value="SORTILIN RELATED"/>
    <property type="match status" value="1"/>
</dbReference>
<evidence type="ECO:0000256" key="3">
    <source>
        <dbReference type="ARBA" id="ARBA00022692"/>
    </source>
</evidence>
<keyword evidence="7" id="KW-0333">Golgi apparatus</keyword>
<evidence type="ECO:0000259" key="17">
    <source>
        <dbReference type="SMART" id="SM00602"/>
    </source>
</evidence>
<keyword evidence="19" id="KW-1185">Reference proteome</keyword>
<dbReference type="HOGENOM" id="CLU_000700_0_0_1"/>
<dbReference type="InParanoid" id="K5UMC8"/>
<gene>
    <name evidence="18" type="ORF">PHACADRAFT_104339</name>
</gene>
<evidence type="ECO:0000313" key="18">
    <source>
        <dbReference type="EMBL" id="EKM50831.1"/>
    </source>
</evidence>
<dbReference type="Gene3D" id="2.130.10.10">
    <property type="entry name" value="YVTN repeat-like/Quinoprotein amine dehydrogenase"/>
    <property type="match status" value="2"/>
</dbReference>
<dbReference type="InterPro" id="IPR031778">
    <property type="entry name" value="Sortilin_N"/>
</dbReference>
<reference evidence="18 19" key="1">
    <citation type="journal article" date="2012" name="BMC Genomics">
        <title>Comparative genomics of the white-rot fungi, Phanerochaete carnosa and P. chrysosporium, to elucidate the genetic basis of the distinct wood types they colonize.</title>
        <authorList>
            <person name="Suzuki H."/>
            <person name="MacDonald J."/>
            <person name="Syed K."/>
            <person name="Salamov A."/>
            <person name="Hori C."/>
            <person name="Aerts A."/>
            <person name="Henrissat B."/>
            <person name="Wiebenga A."/>
            <person name="vanKuyk P.A."/>
            <person name="Barry K."/>
            <person name="Lindquist E."/>
            <person name="LaButti K."/>
            <person name="Lapidus A."/>
            <person name="Lucas S."/>
            <person name="Coutinho P."/>
            <person name="Gong Y."/>
            <person name="Samejima M."/>
            <person name="Mahadevan R."/>
            <person name="Abou-Zaid M."/>
            <person name="de Vries R.P."/>
            <person name="Igarashi K."/>
            <person name="Yadav J.S."/>
            <person name="Grigoriev I.V."/>
            <person name="Master E.R."/>
        </authorList>
    </citation>
    <scope>NUCLEOTIDE SEQUENCE [LARGE SCALE GENOMIC DNA]</scope>
    <source>
        <strain evidence="18 19">HHB-10118-sp</strain>
    </source>
</reference>
<dbReference type="GO" id="GO:0005829">
    <property type="term" value="C:cytosol"/>
    <property type="evidence" value="ECO:0007669"/>
    <property type="project" value="GOC"/>
</dbReference>
<evidence type="ECO:0000256" key="1">
    <source>
        <dbReference type="ARBA" id="ARBA00004198"/>
    </source>
</evidence>
<evidence type="ECO:0000256" key="14">
    <source>
        <dbReference type="ARBA" id="ARBA00031902"/>
    </source>
</evidence>
<dbReference type="GO" id="GO:0006895">
    <property type="term" value="P:Golgi to endosome transport"/>
    <property type="evidence" value="ECO:0007669"/>
    <property type="project" value="TreeGrafter"/>
</dbReference>
<feature type="transmembrane region" description="Helical" evidence="16">
    <location>
        <begin position="1348"/>
        <end position="1370"/>
    </location>
</feature>
<proteinExistence type="predicted"/>
<keyword evidence="9" id="KW-0675">Receptor</keyword>
<dbReference type="GO" id="GO:0006623">
    <property type="term" value="P:protein targeting to vacuole"/>
    <property type="evidence" value="ECO:0007669"/>
    <property type="project" value="TreeGrafter"/>
</dbReference>
<accession>K5UMC8</accession>
<protein>
    <recommendedName>
        <fullName evidence="2">Vacuolar protein sorting/targeting protein 10</fullName>
    </recommendedName>
    <alternativeName>
        <fullName evidence="13">Carboxypeptidase Y receptor</fullName>
    </alternativeName>
    <alternativeName>
        <fullName evidence="12 14">Sortilin VPS10</fullName>
    </alternativeName>
</protein>
<evidence type="ECO:0000256" key="8">
    <source>
        <dbReference type="ARBA" id="ARBA00023136"/>
    </source>
</evidence>
<dbReference type="Pfam" id="PF15902">
    <property type="entry name" value="Sortilin-Vps10"/>
    <property type="match status" value="2"/>
</dbReference>
<keyword evidence="5" id="KW-0677">Repeat</keyword>
<dbReference type="Proteomes" id="UP000008370">
    <property type="component" value="Unassembled WGS sequence"/>
</dbReference>
<evidence type="ECO:0000256" key="12">
    <source>
        <dbReference type="ARBA" id="ARBA00031250"/>
    </source>
</evidence>
<dbReference type="InterPro" id="IPR031777">
    <property type="entry name" value="Sortilin_C"/>
</dbReference>
<evidence type="ECO:0000256" key="11">
    <source>
        <dbReference type="ARBA" id="ARBA00025569"/>
    </source>
</evidence>
<sequence>MLGWAGILVLAQQEPESALTYFSNQPAKLFFFDDSPVAVYHNLADANVFVSQDEGRKWDKAVGIPEGEAAMVIHHPFDNSIAFILSKGTKHYRTDDQGKTWRSFEVPARPAFVGQPLSFHSDRNKYGYILYQGTKCDREGSWGSICHDETYYTKNAFSSDPELMLSETSRCQFAHSSKDFKHEAHEDLVYCVAFDSSSSNGIHSISSSRLFSSTDFFKDENRVEDLGIGKNARGVLALAIVSKFAVVALKDMSTGNNGEMLLYVTVDTNNWAKAEFPHASSAALRENGYTVVESTTHSLAVDVLLQDMSNIGTLFVSNSNGTFFVESLKDTNRNEMGFVDFETLYGIEGVGLANVVMNAKEVETRREEKRLQSRITFDDGRSWSSIPPPSMDSTGRRISCDPNDAVKCSLHLYSVTQQHNVGRVFSSPAPGLVMAVGSIGTNLRLYEECDTFLSDDAGASWRMVSEGASLYEFGDSGSILVTVNDEGSTDEVQYSVDFGNSWYKYTLPLTLRARYLMTVPDSTSQKFILIGQLSRRDAPGDDQRWVVVHLDFARTRNRKCENSDFETWYARKPGNRCVMGHRQSYRRRKERANCYVGNKFVDPVEREEDCPCTDDDYECDYNFIKQGEKCVPAGPEPIPEGVCGADDQKQTYMGSSGYRRIPGNTCDAEKGVRKDARIEKSCSEAQPAEGQVIHQTFEFPATVQQYSYFKGSRTILVRLGDHSIWQSSNEGYTWTHLFPDEKFVAFYHHTYSHDRAYLITETTRVLYTTDTGKSWDQLQAPLLPNNFALQILHFHPTHSDYLIWTGNRDCGGFGENCHVEAYSTRDNGQNWDIIDKYVRNCAWARDAELRIDPRQIICESYKIKEGSQRYFSIDNPLELISGTDFYQTKTKLFEHVVGFAKFSEYFIVAEYQSESHSLDIQVSLDGRTFATGMFPPTLKLEQHAYTILESSTKSVFLHVTVSEAPAPAWGDILKSNSNGTYFGISADYVNRNDEGYVDFEKMIGLDGIALINVVSNPHDAPITGMKEVQTRITHNDGGSWKPLTPPLVDSHGNKYDCDTTRCGLHVHGFTERFDARATYSTPSVPGLIMAVGNVGENLAPYTDSDTFLSRDAGFTWEEVHKDAHLWEFGDSGSVLVMANDEEATDHVMYSLDEGLTWRQYRFTDDKIRVKVIVTVPSDTSRRFILFGYRPRSPMVAIAVHLDFSALTYRKCVLYINNNADDDFELWSPAEGRAEACLFGRRTLYHRRRRESNCVIGDQEKQEEKIVEDCECTKTDFECEFNHRRDADGDCVLTPGLEPLSDDDSCRNGEEFWYERTAYRKVPISSCEGGKRLDRGLEHRCPGLKGHGFFFWFFVLLVPFMFTALIAYWYYRRMGLARGTIRLPGGDPSRHISSGGGVIDTIASIPWYLLGMAGIAWEWMASRFDSLGTRYRARGGYRHVPVDEDAQILRFEDEE</sequence>
<evidence type="ECO:0000256" key="6">
    <source>
        <dbReference type="ARBA" id="ARBA00022989"/>
    </source>
</evidence>
<keyword evidence="8 16" id="KW-0472">Membrane</keyword>
<dbReference type="STRING" id="650164.K5UMC8"/>
<evidence type="ECO:0000256" key="2">
    <source>
        <dbReference type="ARBA" id="ARBA00015369"/>
    </source>
</evidence>
<evidence type="ECO:0000313" key="19">
    <source>
        <dbReference type="Proteomes" id="UP000008370"/>
    </source>
</evidence>
<dbReference type="PANTHER" id="PTHR12106:SF27">
    <property type="entry name" value="SORTILIN-RELATED RECEPTOR"/>
    <property type="match status" value="1"/>
</dbReference>
<dbReference type="EMBL" id="JH930478">
    <property type="protein sequence ID" value="EKM50831.1"/>
    <property type="molecule type" value="Genomic_DNA"/>
</dbReference>
<keyword evidence="4" id="KW-0732">Signal</keyword>
<dbReference type="GO" id="GO:0006896">
    <property type="term" value="P:Golgi to vacuole transport"/>
    <property type="evidence" value="ECO:0007669"/>
    <property type="project" value="TreeGrafter"/>
</dbReference>
<dbReference type="KEGG" id="pco:PHACADRAFT_104339"/>
<dbReference type="RefSeq" id="XP_007401091.1">
    <property type="nucleotide sequence ID" value="XM_007401029.1"/>
</dbReference>
<evidence type="ECO:0000256" key="5">
    <source>
        <dbReference type="ARBA" id="ARBA00022737"/>
    </source>
</evidence>
<dbReference type="SUPFAM" id="SSF110296">
    <property type="entry name" value="Oligoxyloglucan reducing end-specific cellobiohydrolase"/>
    <property type="match status" value="2"/>
</dbReference>
<dbReference type="FunCoup" id="K5UMC8">
    <property type="interactions" value="109"/>
</dbReference>
<comment type="function">
    <text evidence="11">Functions as a sorting receptor in the Golgi compartment required for the intracellular sorting and delivery of soluble vacuolar proteins, like carboxypeptidase Y (CPY) and proteinase A. Executes multiple rounds of sorting by cycling between the late Golgi and a prevacuolar endosome-like compartment.</text>
</comment>
<dbReference type="FunFam" id="2.10.70.80:FF:000001">
    <property type="entry name" value="Sortilin-related VPS10 domain-containing receptor 1"/>
    <property type="match status" value="1"/>
</dbReference>
<dbReference type="Gene3D" id="3.30.60.270">
    <property type="match status" value="2"/>
</dbReference>
<dbReference type="Gene3D" id="2.10.70.80">
    <property type="match status" value="2"/>
</dbReference>
<dbReference type="OrthoDB" id="443634at2759"/>
<evidence type="ECO:0000256" key="4">
    <source>
        <dbReference type="ARBA" id="ARBA00022729"/>
    </source>
</evidence>
<dbReference type="InterPro" id="IPR006581">
    <property type="entry name" value="VPS10"/>
</dbReference>
<evidence type="ECO:0000256" key="16">
    <source>
        <dbReference type="SAM" id="Phobius"/>
    </source>
</evidence>
<keyword evidence="6 16" id="KW-1133">Transmembrane helix</keyword>